<dbReference type="PANTHER" id="PTHR37610">
    <property type="entry name" value="CCHC-TYPE DOMAIN-CONTAINING PROTEIN"/>
    <property type="match status" value="1"/>
</dbReference>
<evidence type="ECO:0000256" key="1">
    <source>
        <dbReference type="SAM" id="MobiDB-lite"/>
    </source>
</evidence>
<name>A0AAW2WRP8_9LAMI</name>
<feature type="region of interest" description="Disordered" evidence="1">
    <location>
        <begin position="1"/>
        <end position="22"/>
    </location>
</feature>
<dbReference type="EMBL" id="JACGWN010000007">
    <property type="protein sequence ID" value="KAL0444537.1"/>
    <property type="molecule type" value="Genomic_DNA"/>
</dbReference>
<dbReference type="InterPro" id="IPR029472">
    <property type="entry name" value="Copia-like_N"/>
</dbReference>
<dbReference type="Pfam" id="PF14244">
    <property type="entry name" value="Retrotran_gag_3"/>
    <property type="match status" value="1"/>
</dbReference>
<proteinExistence type="predicted"/>
<organism evidence="3">
    <name type="scientific">Sesamum latifolium</name>
    <dbReference type="NCBI Taxonomy" id="2727402"/>
    <lineage>
        <taxon>Eukaryota</taxon>
        <taxon>Viridiplantae</taxon>
        <taxon>Streptophyta</taxon>
        <taxon>Embryophyta</taxon>
        <taxon>Tracheophyta</taxon>
        <taxon>Spermatophyta</taxon>
        <taxon>Magnoliopsida</taxon>
        <taxon>eudicotyledons</taxon>
        <taxon>Gunneridae</taxon>
        <taxon>Pentapetalae</taxon>
        <taxon>asterids</taxon>
        <taxon>lamiids</taxon>
        <taxon>Lamiales</taxon>
        <taxon>Pedaliaceae</taxon>
        <taxon>Sesamum</taxon>
    </lineage>
</organism>
<reference evidence="3" key="2">
    <citation type="journal article" date="2024" name="Plant">
        <title>Genomic evolution and insights into agronomic trait innovations of Sesamum species.</title>
        <authorList>
            <person name="Miao H."/>
            <person name="Wang L."/>
            <person name="Qu L."/>
            <person name="Liu H."/>
            <person name="Sun Y."/>
            <person name="Le M."/>
            <person name="Wang Q."/>
            <person name="Wei S."/>
            <person name="Zheng Y."/>
            <person name="Lin W."/>
            <person name="Duan Y."/>
            <person name="Cao H."/>
            <person name="Xiong S."/>
            <person name="Wang X."/>
            <person name="Wei L."/>
            <person name="Li C."/>
            <person name="Ma Q."/>
            <person name="Ju M."/>
            <person name="Zhao R."/>
            <person name="Li G."/>
            <person name="Mu C."/>
            <person name="Tian Q."/>
            <person name="Mei H."/>
            <person name="Zhang T."/>
            <person name="Gao T."/>
            <person name="Zhang H."/>
        </authorList>
    </citation>
    <scope>NUCLEOTIDE SEQUENCE</scope>
    <source>
        <strain evidence="3">KEN1</strain>
    </source>
</reference>
<dbReference type="PANTHER" id="PTHR37610:SF40">
    <property type="entry name" value="OS01G0909600 PROTEIN"/>
    <property type="match status" value="1"/>
</dbReference>
<accession>A0AAW2WRP8</accession>
<comment type="caution">
    <text evidence="3">The sequence shown here is derived from an EMBL/GenBank/DDBJ whole genome shotgun (WGS) entry which is preliminary data.</text>
</comment>
<dbReference type="AlphaFoldDB" id="A0AAW2WRP8"/>
<feature type="domain" description="Retrotransposon Copia-like N-terminal" evidence="2">
    <location>
        <begin position="27"/>
        <end position="73"/>
    </location>
</feature>
<reference evidence="3" key="1">
    <citation type="submission" date="2020-06" db="EMBL/GenBank/DDBJ databases">
        <authorList>
            <person name="Li T."/>
            <person name="Hu X."/>
            <person name="Zhang T."/>
            <person name="Song X."/>
            <person name="Zhang H."/>
            <person name="Dai N."/>
            <person name="Sheng W."/>
            <person name="Hou X."/>
            <person name="Wei L."/>
        </authorList>
    </citation>
    <scope>NUCLEOTIDE SEQUENCE</scope>
    <source>
        <strain evidence="3">KEN1</strain>
        <tissue evidence="3">Leaf</tissue>
    </source>
</reference>
<sequence>MAANPPAQRTETASSDSSRADVEISQSTENSGLILVSSPLTGDNYLVWSRAVKFALGAKKRLSFIDGRSVRPAENSEELDEWIRVDYMIITWILNSVSKRIVDAFIHVTSARHLWLELKARYGGSNGPMIYNLEREISSISQGDMSITD</sequence>
<evidence type="ECO:0000313" key="3">
    <source>
        <dbReference type="EMBL" id="KAL0444537.1"/>
    </source>
</evidence>
<protein>
    <recommendedName>
        <fullName evidence="2">Retrotransposon Copia-like N-terminal domain-containing protein</fullName>
    </recommendedName>
</protein>
<evidence type="ECO:0000259" key="2">
    <source>
        <dbReference type="Pfam" id="PF14244"/>
    </source>
</evidence>
<gene>
    <name evidence="3" type="ORF">Slati_2176400</name>
</gene>
<feature type="compositionally biased region" description="Polar residues" evidence="1">
    <location>
        <begin position="7"/>
        <end position="17"/>
    </location>
</feature>